<evidence type="ECO:0000256" key="4">
    <source>
        <dbReference type="ARBA" id="ARBA00022692"/>
    </source>
</evidence>
<comment type="subcellular location">
    <subcellularLocation>
        <location evidence="1">Endomembrane system</location>
        <topology evidence="1">Multi-pass membrane protein</topology>
    </subcellularLocation>
</comment>
<dbReference type="PROSITE" id="PS50216">
    <property type="entry name" value="DHHC"/>
    <property type="match status" value="1"/>
</dbReference>
<evidence type="ECO:0000256" key="7">
    <source>
        <dbReference type="ARBA" id="ARBA00023139"/>
    </source>
</evidence>
<dbReference type="EMBL" id="HBEL01049928">
    <property type="protein sequence ID" value="CAD8426868.1"/>
    <property type="molecule type" value="Transcribed_RNA"/>
</dbReference>
<organism evidence="13">
    <name type="scientific">Proboscia inermis</name>
    <dbReference type="NCBI Taxonomy" id="420281"/>
    <lineage>
        <taxon>Eukaryota</taxon>
        <taxon>Sar</taxon>
        <taxon>Stramenopiles</taxon>
        <taxon>Ochrophyta</taxon>
        <taxon>Bacillariophyta</taxon>
        <taxon>Coscinodiscophyceae</taxon>
        <taxon>Rhizosoleniophycidae</taxon>
        <taxon>Rhizosoleniales</taxon>
        <taxon>Rhizosoleniaceae</taxon>
        <taxon>Proboscia</taxon>
    </lineage>
</organism>
<dbReference type="PANTHER" id="PTHR22883">
    <property type="entry name" value="ZINC FINGER DHHC DOMAIN CONTAINING PROTEIN"/>
    <property type="match status" value="1"/>
</dbReference>
<comment type="catalytic activity">
    <reaction evidence="10">
        <text>L-cysteinyl-[protein] + hexadecanoyl-CoA = S-hexadecanoyl-L-cysteinyl-[protein] + CoA</text>
        <dbReference type="Rhea" id="RHEA:36683"/>
        <dbReference type="Rhea" id="RHEA-COMP:10131"/>
        <dbReference type="Rhea" id="RHEA-COMP:11032"/>
        <dbReference type="ChEBI" id="CHEBI:29950"/>
        <dbReference type="ChEBI" id="CHEBI:57287"/>
        <dbReference type="ChEBI" id="CHEBI:57379"/>
        <dbReference type="ChEBI" id="CHEBI:74151"/>
        <dbReference type="EC" id="2.3.1.225"/>
    </reaction>
</comment>
<evidence type="ECO:0000313" key="13">
    <source>
        <dbReference type="EMBL" id="CAD8426868.1"/>
    </source>
</evidence>
<keyword evidence="5 10" id="KW-1133">Transmembrane helix</keyword>
<evidence type="ECO:0000256" key="6">
    <source>
        <dbReference type="ARBA" id="ARBA00023136"/>
    </source>
</evidence>
<evidence type="ECO:0000256" key="11">
    <source>
        <dbReference type="SAM" id="MobiDB-lite"/>
    </source>
</evidence>
<keyword evidence="4 10" id="KW-0812">Transmembrane</keyword>
<evidence type="ECO:0000256" key="2">
    <source>
        <dbReference type="ARBA" id="ARBA00008574"/>
    </source>
</evidence>
<feature type="domain" description="Palmitoyltransferase DHHC" evidence="12">
    <location>
        <begin position="175"/>
        <end position="304"/>
    </location>
</feature>
<feature type="region of interest" description="Disordered" evidence="11">
    <location>
        <begin position="1"/>
        <end position="26"/>
    </location>
</feature>
<dbReference type="EC" id="2.3.1.225" evidence="10"/>
<dbReference type="PANTHER" id="PTHR22883:SF301">
    <property type="entry name" value="PALMITOYLTRANSFERASE ZDHHC12"/>
    <property type="match status" value="1"/>
</dbReference>
<keyword evidence="8" id="KW-0449">Lipoprotein</keyword>
<keyword evidence="9 10" id="KW-0012">Acyltransferase</keyword>
<evidence type="ECO:0000256" key="1">
    <source>
        <dbReference type="ARBA" id="ARBA00004127"/>
    </source>
</evidence>
<feature type="transmembrane region" description="Helical" evidence="10">
    <location>
        <begin position="83"/>
        <end position="101"/>
    </location>
</feature>
<feature type="transmembrane region" description="Helical" evidence="10">
    <location>
        <begin position="273"/>
        <end position="294"/>
    </location>
</feature>
<feature type="transmembrane region" description="Helical" evidence="10">
    <location>
        <begin position="40"/>
        <end position="63"/>
    </location>
</feature>
<keyword evidence="3 10" id="KW-0808">Transferase</keyword>
<dbReference type="GO" id="GO:0005783">
    <property type="term" value="C:endoplasmic reticulum"/>
    <property type="evidence" value="ECO:0007669"/>
    <property type="project" value="TreeGrafter"/>
</dbReference>
<protein>
    <recommendedName>
        <fullName evidence="10">Palmitoyltransferase</fullName>
        <ecNumber evidence="10">2.3.1.225</ecNumber>
    </recommendedName>
</protein>
<feature type="transmembrane region" description="Helical" evidence="10">
    <location>
        <begin position="232"/>
        <end position="253"/>
    </location>
</feature>
<sequence>MEFSGGQNRVENDFTLGDSDASESPIKKRPLKRVPRWKTIFIYVSSSLVAFFLTLLCPGTLMWNGGTGDSLEGQTTATLNQECLFELIVVWVITIVAFFSVHNSDPGYLNEYTLRSNNNKQNGAVMLDGRGELVDENSSCNRVEGRNHKEAKELHRRLQTSQSIDDLPYYNRLFQEVCQTCNIMPPLRAHHCRICDKCVATFDHHCLFIGTCIGERNHCRFWWFLTFQLFGLWRYSSVIESGPSVLFIARVVARNYSENKELLGHAVIILSKLYVYPLMACALIMWVFHSLLALCNVTTYEFVKGPRELAYLKGTKECDFPFSRGPDSNIRMFCCFRDEVWSSLSGTEVLNNRVNTYYDNDTYVGQKNCKRRRSDSQWNPIFWKMPQNIYRDSDDCWENPWQNKYYSCC</sequence>
<evidence type="ECO:0000256" key="9">
    <source>
        <dbReference type="ARBA" id="ARBA00023315"/>
    </source>
</evidence>
<reference evidence="13" key="1">
    <citation type="submission" date="2021-01" db="EMBL/GenBank/DDBJ databases">
        <authorList>
            <person name="Corre E."/>
            <person name="Pelletier E."/>
            <person name="Niang G."/>
            <person name="Scheremetjew M."/>
            <person name="Finn R."/>
            <person name="Kale V."/>
            <person name="Holt S."/>
            <person name="Cochrane G."/>
            <person name="Meng A."/>
            <person name="Brown T."/>
            <person name="Cohen L."/>
        </authorList>
    </citation>
    <scope>NUCLEOTIDE SEQUENCE</scope>
    <source>
        <strain evidence="13">CCAP1064/1</strain>
    </source>
</reference>
<name>A0A7S0GL60_9STRA</name>
<evidence type="ECO:0000256" key="10">
    <source>
        <dbReference type="RuleBase" id="RU079119"/>
    </source>
</evidence>
<evidence type="ECO:0000256" key="8">
    <source>
        <dbReference type="ARBA" id="ARBA00023288"/>
    </source>
</evidence>
<comment type="similarity">
    <text evidence="2 10">Belongs to the DHHC palmitoyltransferase family.</text>
</comment>
<dbReference type="Pfam" id="PF01529">
    <property type="entry name" value="DHHC"/>
    <property type="match status" value="1"/>
</dbReference>
<dbReference type="GO" id="GO:0005794">
    <property type="term" value="C:Golgi apparatus"/>
    <property type="evidence" value="ECO:0007669"/>
    <property type="project" value="TreeGrafter"/>
</dbReference>
<dbReference type="InterPro" id="IPR039859">
    <property type="entry name" value="PFA4/ZDH16/20/ERF2-like"/>
</dbReference>
<evidence type="ECO:0000259" key="12">
    <source>
        <dbReference type="Pfam" id="PF01529"/>
    </source>
</evidence>
<proteinExistence type="inferred from homology"/>
<dbReference type="GO" id="GO:0006612">
    <property type="term" value="P:protein targeting to membrane"/>
    <property type="evidence" value="ECO:0007669"/>
    <property type="project" value="TreeGrafter"/>
</dbReference>
<keyword evidence="6 10" id="KW-0472">Membrane</keyword>
<keyword evidence="7" id="KW-0564">Palmitate</keyword>
<evidence type="ECO:0000256" key="5">
    <source>
        <dbReference type="ARBA" id="ARBA00022989"/>
    </source>
</evidence>
<comment type="domain">
    <text evidence="10">The DHHC domain is required for palmitoyltransferase activity.</text>
</comment>
<evidence type="ECO:0000256" key="3">
    <source>
        <dbReference type="ARBA" id="ARBA00022679"/>
    </source>
</evidence>
<dbReference type="AlphaFoldDB" id="A0A7S0GL60"/>
<dbReference type="GO" id="GO:0019706">
    <property type="term" value="F:protein-cysteine S-palmitoyltransferase activity"/>
    <property type="evidence" value="ECO:0007669"/>
    <property type="project" value="UniProtKB-EC"/>
</dbReference>
<dbReference type="InterPro" id="IPR001594">
    <property type="entry name" value="Palmitoyltrfase_DHHC"/>
</dbReference>
<gene>
    <name evidence="13" type="ORF">PINE0816_LOCUS23033</name>
</gene>
<accession>A0A7S0GL60</accession>